<keyword evidence="1" id="KW-0472">Membrane</keyword>
<name>E8MYY5_ANATU</name>
<organism evidence="2 3">
    <name type="scientific">Anaerolinea thermophila (strain DSM 14523 / JCM 11388 / NBRC 100420 / UNI-1)</name>
    <dbReference type="NCBI Taxonomy" id="926569"/>
    <lineage>
        <taxon>Bacteria</taxon>
        <taxon>Bacillati</taxon>
        <taxon>Chloroflexota</taxon>
        <taxon>Anaerolineae</taxon>
        <taxon>Anaerolineales</taxon>
        <taxon>Anaerolineaceae</taxon>
        <taxon>Anaerolinea</taxon>
    </lineage>
</organism>
<evidence type="ECO:0000313" key="3">
    <source>
        <dbReference type="Proteomes" id="UP000008922"/>
    </source>
</evidence>
<protein>
    <submittedName>
        <fullName evidence="2">Uncharacterized protein</fullName>
    </submittedName>
</protein>
<dbReference type="HOGENOM" id="CLU_2950113_0_0_0"/>
<keyword evidence="1" id="KW-1133">Transmembrane helix</keyword>
<accession>E8MYY5</accession>
<gene>
    <name evidence="2" type="ordered locus">ANT_24450</name>
</gene>
<keyword evidence="1" id="KW-0812">Transmembrane</keyword>
<dbReference type="Proteomes" id="UP000008922">
    <property type="component" value="Chromosome"/>
</dbReference>
<dbReference type="InParanoid" id="E8MYY5"/>
<dbReference type="AlphaFoldDB" id="E8MYY5"/>
<evidence type="ECO:0000256" key="1">
    <source>
        <dbReference type="SAM" id="Phobius"/>
    </source>
</evidence>
<sequence length="59" mass="6049">MKIENLATVVIVIAGAVIGQAFLDRFPVLSQSPLIALAIGIGVSAVLGVVLSFLLKSKS</sequence>
<dbReference type="EMBL" id="AP012029">
    <property type="protein sequence ID" value="BAJ64471.1"/>
    <property type="molecule type" value="Genomic_DNA"/>
</dbReference>
<proteinExistence type="predicted"/>
<feature type="transmembrane region" description="Helical" evidence="1">
    <location>
        <begin position="33"/>
        <end position="55"/>
    </location>
</feature>
<evidence type="ECO:0000313" key="2">
    <source>
        <dbReference type="EMBL" id="BAJ64471.1"/>
    </source>
</evidence>
<dbReference type="OrthoDB" id="166262at2"/>
<keyword evidence="3" id="KW-1185">Reference proteome</keyword>
<dbReference type="KEGG" id="atm:ANT_24450"/>
<reference evidence="2 3" key="1">
    <citation type="submission" date="2010-12" db="EMBL/GenBank/DDBJ databases">
        <title>Whole genome sequence of Anaerolinea thermophila UNI-1.</title>
        <authorList>
            <person name="Narita-Yamada S."/>
            <person name="Kishi E."/>
            <person name="Watanabe Y."/>
            <person name="Takasaki K."/>
            <person name="Ankai A."/>
            <person name="Oguchi A."/>
            <person name="Fukui S."/>
            <person name="Takahashi M."/>
            <person name="Yashiro I."/>
            <person name="Hosoyama A."/>
            <person name="Sekiguchi Y."/>
            <person name="Hanada S."/>
            <person name="Fujita N."/>
        </authorList>
    </citation>
    <scope>NUCLEOTIDE SEQUENCE [LARGE SCALE GENOMIC DNA]</scope>
    <source>
        <strain evidence="3">DSM 14523 / JCM 11388 / NBRC 100420 / UNI-1</strain>
    </source>
</reference>
<dbReference type="RefSeq" id="WP_013560826.1">
    <property type="nucleotide sequence ID" value="NC_014960.1"/>
</dbReference>